<accession>A0A1Y2N7S4</accession>
<evidence type="ECO:0000259" key="2">
    <source>
        <dbReference type="Pfam" id="PF01910"/>
    </source>
</evidence>
<evidence type="ECO:0000313" key="4">
    <source>
        <dbReference type="Proteomes" id="UP000194360"/>
    </source>
</evidence>
<dbReference type="EMBL" id="MIGB01000002">
    <property type="protein sequence ID" value="OSY43520.1"/>
    <property type="molecule type" value="Genomic_DNA"/>
</dbReference>
<comment type="similarity">
    <text evidence="1">Belongs to the UPF0045 family.</text>
</comment>
<dbReference type="GO" id="GO:0005829">
    <property type="term" value="C:cytosol"/>
    <property type="evidence" value="ECO:0007669"/>
    <property type="project" value="TreeGrafter"/>
</dbReference>
<dbReference type="Pfam" id="PF01910">
    <property type="entry name" value="Thiamine_BP"/>
    <property type="match status" value="1"/>
</dbReference>
<dbReference type="Gene3D" id="3.30.70.930">
    <property type="match status" value="1"/>
</dbReference>
<comment type="caution">
    <text evidence="3">The sequence shown here is derived from an EMBL/GenBank/DDBJ whole genome shotgun (WGS) entry which is preliminary data.</text>
</comment>
<evidence type="ECO:0000313" key="3">
    <source>
        <dbReference type="EMBL" id="OSY43520.1"/>
    </source>
</evidence>
<dbReference type="InterPro" id="IPR029756">
    <property type="entry name" value="MTH1187/YkoF-like"/>
</dbReference>
<dbReference type="InterPro" id="IPR002767">
    <property type="entry name" value="Thiamine_BP"/>
</dbReference>
<sequence length="127" mass="13151">MDRGRPAIIVGGAAVSWQCGGMLFAFSIAPSGSESDDGGVSAAVAEAVRVVRESGLPNETTSMFTTIESETWDEGMAVVKRAVEAVSAVSPRVSLVLKADIRPGHSGQLQAKVDRVEQHLRGEGAGA</sequence>
<keyword evidence="4" id="KW-1185">Reference proteome</keyword>
<dbReference type="PANTHER" id="PTHR33777:SF1">
    <property type="entry name" value="UPF0045 PROTEIN ECM15"/>
    <property type="match status" value="1"/>
</dbReference>
<gene>
    <name evidence="3" type="ORF">BG845_00463</name>
</gene>
<organism evidence="3 4">
    <name type="scientific">Pseudonocardia autotrophica</name>
    <name type="common">Amycolata autotrophica</name>
    <name type="synonym">Nocardia autotrophica</name>
    <dbReference type="NCBI Taxonomy" id="2074"/>
    <lineage>
        <taxon>Bacteria</taxon>
        <taxon>Bacillati</taxon>
        <taxon>Actinomycetota</taxon>
        <taxon>Actinomycetes</taxon>
        <taxon>Pseudonocardiales</taxon>
        <taxon>Pseudonocardiaceae</taxon>
        <taxon>Pseudonocardia</taxon>
    </lineage>
</organism>
<dbReference type="SUPFAM" id="SSF89957">
    <property type="entry name" value="MTH1187/YkoF-like"/>
    <property type="match status" value="1"/>
</dbReference>
<dbReference type="InterPro" id="IPR051614">
    <property type="entry name" value="UPF0045_domain"/>
</dbReference>
<evidence type="ECO:0000256" key="1">
    <source>
        <dbReference type="ARBA" id="ARBA00010272"/>
    </source>
</evidence>
<proteinExistence type="inferred from homology"/>
<dbReference type="Proteomes" id="UP000194360">
    <property type="component" value="Unassembled WGS sequence"/>
</dbReference>
<dbReference type="STRING" id="2074.BG845_00463"/>
<dbReference type="AlphaFoldDB" id="A0A1Y2N7S4"/>
<name>A0A1Y2N7S4_PSEAH</name>
<feature type="domain" description="Thiamine-binding protein" evidence="2">
    <location>
        <begin position="25"/>
        <end position="117"/>
    </location>
</feature>
<reference evidence="3 4" key="1">
    <citation type="submission" date="2016-09" db="EMBL/GenBank/DDBJ databases">
        <title>Pseudonocardia autotrophica DSM535, a candidate organism with high potential of specific P450 cytochromes.</title>
        <authorList>
            <person name="Grumaz C."/>
            <person name="Vainshtein Y."/>
            <person name="Kirstahler P."/>
            <person name="Sohn K."/>
        </authorList>
    </citation>
    <scope>NUCLEOTIDE SEQUENCE [LARGE SCALE GENOMIC DNA]</scope>
    <source>
        <strain evidence="3 4">DSM 535</strain>
    </source>
</reference>
<dbReference type="PANTHER" id="PTHR33777">
    <property type="entry name" value="UPF0045 PROTEIN ECM15"/>
    <property type="match status" value="1"/>
</dbReference>
<protein>
    <recommendedName>
        <fullName evidence="2">Thiamine-binding protein domain-containing protein</fullName>
    </recommendedName>
</protein>